<sequence length="87" mass="9916">MDKDVAGLQFLRDGTWYNVPTVSNYTLLINVGVTMEIMTNGIFKGPVHRVVTNSEKERISVAVFYVLDPENAIWLITQMLNEDQQAR</sequence>
<evidence type="ECO:0000313" key="4">
    <source>
        <dbReference type="EnsemblPlants" id="TuG1812G0400003629.01.T02"/>
    </source>
</evidence>
<keyword evidence="1" id="KW-0479">Metal-binding</keyword>
<feature type="domain" description="Isopenicillin N synthase-like Fe(2+) 2OG dioxygenase" evidence="3">
    <location>
        <begin position="3"/>
        <end position="65"/>
    </location>
</feature>
<keyword evidence="5" id="KW-1185">Reference proteome</keyword>
<reference evidence="4" key="3">
    <citation type="submission" date="2022-06" db="UniProtKB">
        <authorList>
            <consortium name="EnsemblPlants"/>
        </authorList>
    </citation>
    <scope>IDENTIFICATION</scope>
</reference>
<dbReference type="EnsemblPlants" id="TuG1812G0400003629.01.T02">
    <property type="protein sequence ID" value="TuG1812G0400003629.01.T02"/>
    <property type="gene ID" value="TuG1812G0400003629.01"/>
</dbReference>
<reference evidence="5" key="1">
    <citation type="journal article" date="2013" name="Nature">
        <title>Draft genome of the wheat A-genome progenitor Triticum urartu.</title>
        <authorList>
            <person name="Ling H.Q."/>
            <person name="Zhao S."/>
            <person name="Liu D."/>
            <person name="Wang J."/>
            <person name="Sun H."/>
            <person name="Zhang C."/>
            <person name="Fan H."/>
            <person name="Li D."/>
            <person name="Dong L."/>
            <person name="Tao Y."/>
            <person name="Gao C."/>
            <person name="Wu H."/>
            <person name="Li Y."/>
            <person name="Cui Y."/>
            <person name="Guo X."/>
            <person name="Zheng S."/>
            <person name="Wang B."/>
            <person name="Yu K."/>
            <person name="Liang Q."/>
            <person name="Yang W."/>
            <person name="Lou X."/>
            <person name="Chen J."/>
            <person name="Feng M."/>
            <person name="Jian J."/>
            <person name="Zhang X."/>
            <person name="Luo G."/>
            <person name="Jiang Y."/>
            <person name="Liu J."/>
            <person name="Wang Z."/>
            <person name="Sha Y."/>
            <person name="Zhang B."/>
            <person name="Wu H."/>
            <person name="Tang D."/>
            <person name="Shen Q."/>
            <person name="Xue P."/>
            <person name="Zou S."/>
            <person name="Wang X."/>
            <person name="Liu X."/>
            <person name="Wang F."/>
            <person name="Yang Y."/>
            <person name="An X."/>
            <person name="Dong Z."/>
            <person name="Zhang K."/>
            <person name="Zhang X."/>
            <person name="Luo M.C."/>
            <person name="Dvorak J."/>
            <person name="Tong Y."/>
            <person name="Wang J."/>
            <person name="Yang H."/>
            <person name="Li Z."/>
            <person name="Wang D."/>
            <person name="Zhang A."/>
            <person name="Wang J."/>
        </authorList>
    </citation>
    <scope>NUCLEOTIDE SEQUENCE</scope>
    <source>
        <strain evidence="5">cv. G1812</strain>
    </source>
</reference>
<dbReference type="InterPro" id="IPR050295">
    <property type="entry name" value="Plant_2OG-oxidoreductases"/>
</dbReference>
<evidence type="ECO:0000256" key="2">
    <source>
        <dbReference type="ARBA" id="ARBA00023004"/>
    </source>
</evidence>
<dbReference type="Pfam" id="PF03171">
    <property type="entry name" value="2OG-FeII_Oxy"/>
    <property type="match status" value="1"/>
</dbReference>
<dbReference type="PANTHER" id="PTHR47991">
    <property type="entry name" value="OXOGLUTARATE/IRON-DEPENDENT DIOXYGENASE"/>
    <property type="match status" value="1"/>
</dbReference>
<keyword evidence="2" id="KW-0408">Iron</keyword>
<dbReference type="AlphaFoldDB" id="A0A8R7Q976"/>
<evidence type="ECO:0000256" key="1">
    <source>
        <dbReference type="ARBA" id="ARBA00022723"/>
    </source>
</evidence>
<organism evidence="4 5">
    <name type="scientific">Triticum urartu</name>
    <name type="common">Red wild einkorn</name>
    <name type="synonym">Crithodium urartu</name>
    <dbReference type="NCBI Taxonomy" id="4572"/>
    <lineage>
        <taxon>Eukaryota</taxon>
        <taxon>Viridiplantae</taxon>
        <taxon>Streptophyta</taxon>
        <taxon>Embryophyta</taxon>
        <taxon>Tracheophyta</taxon>
        <taxon>Spermatophyta</taxon>
        <taxon>Magnoliopsida</taxon>
        <taxon>Liliopsida</taxon>
        <taxon>Poales</taxon>
        <taxon>Poaceae</taxon>
        <taxon>BOP clade</taxon>
        <taxon>Pooideae</taxon>
        <taxon>Triticodae</taxon>
        <taxon>Triticeae</taxon>
        <taxon>Triticinae</taxon>
        <taxon>Triticum</taxon>
    </lineage>
</organism>
<dbReference type="Gene3D" id="2.60.120.330">
    <property type="entry name" value="B-lactam Antibiotic, Isopenicillin N Synthase, Chain"/>
    <property type="match status" value="1"/>
</dbReference>
<dbReference type="SUPFAM" id="SSF51197">
    <property type="entry name" value="Clavaminate synthase-like"/>
    <property type="match status" value="1"/>
</dbReference>
<accession>A0A8R7Q976</accession>
<reference evidence="4" key="2">
    <citation type="submission" date="2018-03" db="EMBL/GenBank/DDBJ databases">
        <title>The Triticum urartu genome reveals the dynamic nature of wheat genome evolution.</title>
        <authorList>
            <person name="Ling H."/>
            <person name="Ma B."/>
            <person name="Shi X."/>
            <person name="Liu H."/>
            <person name="Dong L."/>
            <person name="Sun H."/>
            <person name="Cao Y."/>
            <person name="Gao Q."/>
            <person name="Zheng S."/>
            <person name="Li Y."/>
            <person name="Yu Y."/>
            <person name="Du H."/>
            <person name="Qi M."/>
            <person name="Li Y."/>
            <person name="Yu H."/>
            <person name="Cui Y."/>
            <person name="Wang N."/>
            <person name="Chen C."/>
            <person name="Wu H."/>
            <person name="Zhao Y."/>
            <person name="Zhang J."/>
            <person name="Li Y."/>
            <person name="Zhou W."/>
            <person name="Zhang B."/>
            <person name="Hu W."/>
            <person name="Eijk M."/>
            <person name="Tang J."/>
            <person name="Witsenboer H."/>
            <person name="Zhao S."/>
            <person name="Li Z."/>
            <person name="Zhang A."/>
            <person name="Wang D."/>
            <person name="Liang C."/>
        </authorList>
    </citation>
    <scope>NUCLEOTIDE SEQUENCE [LARGE SCALE GENOMIC DNA]</scope>
    <source>
        <strain evidence="4">cv. G1812</strain>
    </source>
</reference>
<proteinExistence type="predicted"/>
<evidence type="ECO:0000313" key="5">
    <source>
        <dbReference type="Proteomes" id="UP000015106"/>
    </source>
</evidence>
<dbReference type="GO" id="GO:0046872">
    <property type="term" value="F:metal ion binding"/>
    <property type="evidence" value="ECO:0007669"/>
    <property type="project" value="UniProtKB-KW"/>
</dbReference>
<dbReference type="Proteomes" id="UP000015106">
    <property type="component" value="Chromosome 4"/>
</dbReference>
<dbReference type="InterPro" id="IPR044861">
    <property type="entry name" value="IPNS-like_FE2OG_OXY"/>
</dbReference>
<dbReference type="InterPro" id="IPR027443">
    <property type="entry name" value="IPNS-like_sf"/>
</dbReference>
<evidence type="ECO:0000259" key="3">
    <source>
        <dbReference type="Pfam" id="PF03171"/>
    </source>
</evidence>
<name>A0A8R7Q976_TRIUA</name>
<protein>
    <recommendedName>
        <fullName evidence="3">Isopenicillin N synthase-like Fe(2+) 2OG dioxygenase domain-containing protein</fullName>
    </recommendedName>
</protein>
<dbReference type="Gramene" id="TuG1812G0400003629.01.T02">
    <property type="protein sequence ID" value="TuG1812G0400003629.01.T02"/>
    <property type="gene ID" value="TuG1812G0400003629.01"/>
</dbReference>